<keyword evidence="2" id="KW-1185">Reference proteome</keyword>
<dbReference type="Proteomes" id="UP000192738">
    <property type="component" value="Unassembled WGS sequence"/>
</dbReference>
<dbReference type="NCBIfam" id="NF009804">
    <property type="entry name" value="PRK13288.1"/>
    <property type="match status" value="1"/>
</dbReference>
<name>A0A1W2A4V6_9FIRM</name>
<evidence type="ECO:0000313" key="2">
    <source>
        <dbReference type="Proteomes" id="UP000192738"/>
    </source>
</evidence>
<dbReference type="InterPro" id="IPR041492">
    <property type="entry name" value="HAD_2"/>
</dbReference>
<accession>A0A1W2A4V6</accession>
<dbReference type="EMBL" id="FWXI01000005">
    <property type="protein sequence ID" value="SMC55676.1"/>
    <property type="molecule type" value="Genomic_DNA"/>
</dbReference>
<dbReference type="SFLD" id="SFLDG01135">
    <property type="entry name" value="C1.5.6:_HAD__Beta-PGM__Phospha"/>
    <property type="match status" value="1"/>
</dbReference>
<dbReference type="PANTHER" id="PTHR43434">
    <property type="entry name" value="PHOSPHOGLYCOLATE PHOSPHATASE"/>
    <property type="match status" value="1"/>
</dbReference>
<dbReference type="SFLD" id="SFLDS00003">
    <property type="entry name" value="Haloacid_Dehalogenase"/>
    <property type="match status" value="1"/>
</dbReference>
<dbReference type="OrthoDB" id="9792518at2"/>
<dbReference type="SFLD" id="SFLDG01129">
    <property type="entry name" value="C1.5:_HAD__Beta-PGM__Phosphata"/>
    <property type="match status" value="1"/>
</dbReference>
<organism evidence="1 2">
    <name type="scientific">Sporomusa malonica</name>
    <dbReference type="NCBI Taxonomy" id="112901"/>
    <lineage>
        <taxon>Bacteria</taxon>
        <taxon>Bacillati</taxon>
        <taxon>Bacillota</taxon>
        <taxon>Negativicutes</taxon>
        <taxon>Selenomonadales</taxon>
        <taxon>Sporomusaceae</taxon>
        <taxon>Sporomusa</taxon>
    </lineage>
</organism>
<dbReference type="Pfam" id="PF13419">
    <property type="entry name" value="HAD_2"/>
    <property type="match status" value="1"/>
</dbReference>
<dbReference type="SUPFAM" id="SSF56784">
    <property type="entry name" value="HAD-like"/>
    <property type="match status" value="1"/>
</dbReference>
<dbReference type="FunFam" id="3.40.50.1000:FF:000022">
    <property type="entry name" value="Phosphoglycolate phosphatase"/>
    <property type="match status" value="1"/>
</dbReference>
<dbReference type="NCBIfam" id="TIGR01549">
    <property type="entry name" value="HAD-SF-IA-v1"/>
    <property type="match status" value="1"/>
</dbReference>
<dbReference type="InterPro" id="IPR036412">
    <property type="entry name" value="HAD-like_sf"/>
</dbReference>
<dbReference type="NCBIfam" id="TIGR01509">
    <property type="entry name" value="HAD-SF-IA-v3"/>
    <property type="match status" value="1"/>
</dbReference>
<dbReference type="Gene3D" id="1.10.150.240">
    <property type="entry name" value="Putative phosphatase, domain 2"/>
    <property type="match status" value="1"/>
</dbReference>
<dbReference type="RefSeq" id="WP_084574973.1">
    <property type="nucleotide sequence ID" value="NZ_CP155572.1"/>
</dbReference>
<dbReference type="PANTHER" id="PTHR43434:SF26">
    <property type="entry name" value="PYROPHOSPHATASE PPAX"/>
    <property type="match status" value="1"/>
</dbReference>
<dbReference type="InterPro" id="IPR006439">
    <property type="entry name" value="HAD-SF_hydro_IA"/>
</dbReference>
<dbReference type="PRINTS" id="PR00413">
    <property type="entry name" value="HADHALOGNASE"/>
</dbReference>
<protein>
    <submittedName>
        <fullName evidence="1">Pyrophosphatase PpaX</fullName>
    </submittedName>
</protein>
<dbReference type="GO" id="GO:0005829">
    <property type="term" value="C:cytosol"/>
    <property type="evidence" value="ECO:0007669"/>
    <property type="project" value="TreeGrafter"/>
</dbReference>
<dbReference type="InterPro" id="IPR050155">
    <property type="entry name" value="HAD-like_hydrolase_sf"/>
</dbReference>
<dbReference type="InterPro" id="IPR023198">
    <property type="entry name" value="PGP-like_dom2"/>
</dbReference>
<gene>
    <name evidence="1" type="ORF">SAMN04488500_10526</name>
</gene>
<dbReference type="Gene3D" id="3.40.50.1000">
    <property type="entry name" value="HAD superfamily/HAD-like"/>
    <property type="match status" value="1"/>
</dbReference>
<dbReference type="InterPro" id="IPR023214">
    <property type="entry name" value="HAD_sf"/>
</dbReference>
<dbReference type="GO" id="GO:0008967">
    <property type="term" value="F:phosphoglycolate phosphatase activity"/>
    <property type="evidence" value="ECO:0007669"/>
    <property type="project" value="TreeGrafter"/>
</dbReference>
<reference evidence="1 2" key="1">
    <citation type="submission" date="2017-04" db="EMBL/GenBank/DDBJ databases">
        <authorList>
            <person name="Afonso C.L."/>
            <person name="Miller P.J."/>
            <person name="Scott M.A."/>
            <person name="Spackman E."/>
            <person name="Goraichik I."/>
            <person name="Dimitrov K.M."/>
            <person name="Suarez D.L."/>
            <person name="Swayne D.E."/>
        </authorList>
    </citation>
    <scope>NUCLEOTIDE SEQUENCE [LARGE SCALE GENOMIC DNA]</scope>
    <source>
        <strain evidence="1 2">DSM 5090</strain>
    </source>
</reference>
<dbReference type="AlphaFoldDB" id="A0A1W2A4V6"/>
<dbReference type="STRING" id="112901.SAMN04488500_10526"/>
<proteinExistence type="predicted"/>
<evidence type="ECO:0000313" key="1">
    <source>
        <dbReference type="EMBL" id="SMC55676.1"/>
    </source>
</evidence>
<sequence length="215" mass="24295">MKFKGILFDLDGTLIDTSNLIIQSFQHTFAQHYGQPLTPQEIYAFFGKPLRAAMEHYGPDKVEELITTYREFNLVYHDKLTTDFAGVAETIQKLHNAGILMAIVTSKTKSTAIRGLRLFDMDKYFPIVIGHEECLKHKPDPEPVQLALEQIKLAPAECLMVGDSPFDLASARAAGVKTAAVRWTQLDWENLLAEHPDYVLKNIEDLFAICDIENK</sequence>
<dbReference type="GO" id="GO:0006281">
    <property type="term" value="P:DNA repair"/>
    <property type="evidence" value="ECO:0007669"/>
    <property type="project" value="TreeGrafter"/>
</dbReference>